<gene>
    <name evidence="2" type="ORF">OKIT_0280</name>
</gene>
<dbReference type="EMBL" id="AFVZ01000001">
    <property type="protein sequence ID" value="EHN58405.1"/>
    <property type="molecule type" value="Genomic_DNA"/>
</dbReference>
<protein>
    <submittedName>
        <fullName evidence="2">Methionine synthase II (Cobalamin-independent)</fullName>
    </submittedName>
</protein>
<dbReference type="NCBIfam" id="NF005085">
    <property type="entry name" value="PRK06520.1"/>
    <property type="match status" value="1"/>
</dbReference>
<sequence>MSENTDTVTLVKPPFRADIVGSLLRPRDLKDAHAQLAAGQIDQAQLLEVQHKEIKRIVDEQVQLGLKDVTDGEFSRSWWHLDFLWGLNGVGKYDYEKSYKFHGSKTRTDNAELIGKIAFNPDHPFFAAFGYLKSITPKGVLPKQTIPSPSLLFRDNRSDNWHQFYDNWQDYLSDIVTAYRQTILHFYELGARYVQLDDTTWAFLISSLNASKDDPDKHAAFEKIATDSVQIINQILDGLPEDLTVTTHICRGNFQSTYLFSGSYDTIADYLGQLNYDGLFLEYDSDRSGGFAPLTKIWNQDKNKRIVLGIVTSKFPELESQELLVDRIKEASTYVPLSNLAISTQCGFASTEEGNKLTEAQQWDKLKLVIQTAKTVWPE</sequence>
<dbReference type="Pfam" id="PF01717">
    <property type="entry name" value="Meth_synt_2"/>
    <property type="match status" value="1"/>
</dbReference>
<dbReference type="PANTHER" id="PTHR43844:SF1">
    <property type="entry name" value="METHIONINE SYNTHASE"/>
    <property type="match status" value="1"/>
</dbReference>
<accession>G9WIV6</accession>
<dbReference type="GO" id="GO:0008270">
    <property type="term" value="F:zinc ion binding"/>
    <property type="evidence" value="ECO:0007669"/>
    <property type="project" value="InterPro"/>
</dbReference>
<dbReference type="CDD" id="cd03311">
    <property type="entry name" value="CIMS_C_terminal_like"/>
    <property type="match status" value="1"/>
</dbReference>
<dbReference type="Gene3D" id="3.20.20.210">
    <property type="match status" value="1"/>
</dbReference>
<reference evidence="2 3" key="1">
    <citation type="journal article" date="2012" name="PLoS ONE">
        <title>Functional divergence in the genus oenococcus as predicted by genome sequencing of the newly-described species, Oenococcus kitaharae.</title>
        <authorList>
            <person name="Borneman A.R."/>
            <person name="McCarthy J.M."/>
            <person name="Chambers P.J."/>
            <person name="Bartowsky E.J."/>
        </authorList>
    </citation>
    <scope>NUCLEOTIDE SEQUENCE [LARGE SCALE GENOMIC DNA]</scope>
    <source>
        <strain evidence="3">DSM17330</strain>
    </source>
</reference>
<evidence type="ECO:0000313" key="2">
    <source>
        <dbReference type="EMBL" id="EHN58405.1"/>
    </source>
</evidence>
<feature type="domain" description="Cobalamin-independent methionine synthase MetE C-terminal/archaeal" evidence="1">
    <location>
        <begin position="20"/>
        <end position="352"/>
    </location>
</feature>
<dbReference type="PANTHER" id="PTHR43844">
    <property type="entry name" value="METHIONINE SYNTHASE"/>
    <property type="match status" value="1"/>
</dbReference>
<dbReference type="HOGENOM" id="CLU_058877_0_0_9"/>
<dbReference type="SUPFAM" id="SSF51726">
    <property type="entry name" value="UROD/MetE-like"/>
    <property type="match status" value="1"/>
</dbReference>
<dbReference type="Proteomes" id="UP000004959">
    <property type="component" value="Chromosome"/>
</dbReference>
<organism evidence="2 3">
    <name type="scientific">Oenococcus kitaharae DSM 17330</name>
    <dbReference type="NCBI Taxonomy" id="1045004"/>
    <lineage>
        <taxon>Bacteria</taxon>
        <taxon>Bacillati</taxon>
        <taxon>Bacillota</taxon>
        <taxon>Bacilli</taxon>
        <taxon>Lactobacillales</taxon>
        <taxon>Lactobacillaceae</taxon>
        <taxon>Oenococcus</taxon>
    </lineage>
</organism>
<keyword evidence="3" id="KW-1185">Reference proteome</keyword>
<dbReference type="GO" id="GO:0003871">
    <property type="term" value="F:5-methyltetrahydropteroyltriglutamate-homocysteine S-methyltransferase activity"/>
    <property type="evidence" value="ECO:0007669"/>
    <property type="project" value="InterPro"/>
</dbReference>
<dbReference type="OrthoDB" id="6430685at2"/>
<evidence type="ECO:0000259" key="1">
    <source>
        <dbReference type="Pfam" id="PF01717"/>
    </source>
</evidence>
<dbReference type="eggNOG" id="COG0620">
    <property type="taxonomic scope" value="Bacteria"/>
</dbReference>
<dbReference type="InterPro" id="IPR002629">
    <property type="entry name" value="Met_Synth_C/arc"/>
</dbReference>
<comment type="caution">
    <text evidence="2">The sequence shown here is derived from an EMBL/GenBank/DDBJ whole genome shotgun (WGS) entry which is preliminary data.</text>
</comment>
<evidence type="ECO:0000313" key="3">
    <source>
        <dbReference type="Proteomes" id="UP000004959"/>
    </source>
</evidence>
<dbReference type="STRING" id="336988.NT96_04595"/>
<dbReference type="RefSeq" id="WP_007744663.1">
    <property type="nucleotide sequence ID" value="NZ_CM001398.1"/>
</dbReference>
<dbReference type="AlphaFoldDB" id="G9WIV6"/>
<dbReference type="GO" id="GO:0009086">
    <property type="term" value="P:methionine biosynthetic process"/>
    <property type="evidence" value="ECO:0007669"/>
    <property type="project" value="InterPro"/>
</dbReference>
<dbReference type="NCBIfam" id="NF004875">
    <property type="entry name" value="PRK06233.1"/>
    <property type="match status" value="1"/>
</dbReference>
<name>G9WIV6_9LACO</name>
<dbReference type="PATRIC" id="fig|1045004.4.peg.282"/>
<proteinExistence type="predicted"/>
<dbReference type="InterPro" id="IPR038071">
    <property type="entry name" value="UROD/MetE-like_sf"/>
</dbReference>